<gene>
    <name evidence="1" type="ORF">WG950_03095</name>
</gene>
<organism evidence="1 2">
    <name type="scientific">Polaribacter marinaquae</name>
    <dbReference type="NCBI Taxonomy" id="1642819"/>
    <lineage>
        <taxon>Bacteria</taxon>
        <taxon>Pseudomonadati</taxon>
        <taxon>Bacteroidota</taxon>
        <taxon>Flavobacteriia</taxon>
        <taxon>Flavobacteriales</taxon>
        <taxon>Flavobacteriaceae</taxon>
    </lineage>
</organism>
<protein>
    <recommendedName>
        <fullName evidence="3">Aspartate racemase</fullName>
    </recommendedName>
</protein>
<evidence type="ECO:0000313" key="1">
    <source>
        <dbReference type="EMBL" id="WYW56252.1"/>
    </source>
</evidence>
<evidence type="ECO:0008006" key="3">
    <source>
        <dbReference type="Google" id="ProtNLM"/>
    </source>
</evidence>
<proteinExistence type="predicted"/>
<evidence type="ECO:0000313" key="2">
    <source>
        <dbReference type="Proteomes" id="UP001491088"/>
    </source>
</evidence>
<dbReference type="EMBL" id="CP150496">
    <property type="protein sequence ID" value="WYW56252.1"/>
    <property type="molecule type" value="Genomic_DNA"/>
</dbReference>
<dbReference type="SUPFAM" id="SSF53681">
    <property type="entry name" value="Aspartate/glutamate racemase"/>
    <property type="match status" value="2"/>
</dbReference>
<sequence>MKLALYGLGSRATAYYLQELNKQYNLKKGGYSTCPLWLYNTNFNNINPLLPNTSKALDAIVKKDLQAIKAIQPHKVIVPNITLHETIDRIDTTTDFIHPLPLTLEKIKQHQVSKILLVGSLHSMQAAYLNSFFKKNSIAVVLPTDEEMELIDTARKAIYSYTETKKQVKAYQKILKNYAAKHIVVIACTELSILKPQGNRAIVDMADLQIHNAVQIVF</sequence>
<name>A0ABZ2TWG3_9FLAO</name>
<dbReference type="Gene3D" id="3.40.50.1860">
    <property type="match status" value="2"/>
</dbReference>
<dbReference type="Proteomes" id="UP001491088">
    <property type="component" value="Chromosome"/>
</dbReference>
<accession>A0ABZ2TWG3</accession>
<keyword evidence="2" id="KW-1185">Reference proteome</keyword>
<dbReference type="RefSeq" id="WP_340934103.1">
    <property type="nucleotide sequence ID" value="NZ_CP150496.1"/>
</dbReference>
<dbReference type="InterPro" id="IPR001920">
    <property type="entry name" value="Asp/Glu_race"/>
</dbReference>
<reference evidence="1 2" key="1">
    <citation type="submission" date="2024-03" db="EMBL/GenBank/DDBJ databases">
        <authorList>
            <person name="Cao K."/>
        </authorList>
    </citation>
    <scope>NUCLEOTIDE SEQUENCE [LARGE SCALE GENOMIC DNA]</scope>
    <source>
        <strain evidence="1 2">MCCC 1K00696</strain>
    </source>
</reference>